<gene>
    <name evidence="2" type="ORF">UNSWCS_436</name>
</gene>
<dbReference type="RefSeq" id="WP_021088009.1">
    <property type="nucleotide sequence ID" value="NZ_ANNG01000031.1"/>
</dbReference>
<feature type="domain" description="MobA-like NTP transferase" evidence="1">
    <location>
        <begin position="22"/>
        <end position="147"/>
    </location>
</feature>
<dbReference type="GO" id="GO:0016779">
    <property type="term" value="F:nucleotidyltransferase activity"/>
    <property type="evidence" value="ECO:0007669"/>
    <property type="project" value="UniProtKB-ARBA"/>
</dbReference>
<dbReference type="SUPFAM" id="SSF53756">
    <property type="entry name" value="UDP-Glycosyltransferase/glycogen phosphorylase"/>
    <property type="match status" value="1"/>
</dbReference>
<dbReference type="InterPro" id="IPR029044">
    <property type="entry name" value="Nucleotide-diphossugar_trans"/>
</dbReference>
<sequence length="522" mass="60554">MDNLLLVIPAIKKNAVIPDQLVRKLNGVTLFQRAINTALDITNKILVVTDSEEISLICDRNGINFYKDKDLRLNSENILEIIYSIVKSYKEDNIFLYRANTPLVDSEILKDAYATFKRDSLKILMSVKSNNKNIFFMENDTLKPIERDVSYGELKAFYIFSKKNLALKDFKPYILDSEKCIEIESYQDWWVCEKILRRKRIVFNVIGDSCIGMGHIYRSLTIAKEINDHEIIFVCDEKYNFAVNNIASKYHKVFSSSNMLKTILDLKPDLVINDCLNNDEMYIHSLKNANVKIVSFEDISESSRYVDLVFNELFEIPQKDGKNYFWGHKYTLLRDEFDDAKRNDNFKNVNSILLSFGGSDPNNLTLVALKSILKTCIEFEIKINIVCGSAYAYEEELKDFIANCKYKNIFLFINSVAISKIMEECQIAISSNGRTTYELADMHIPTIVISHHEREATHTFTSLQNGFINLGVFDKKTAIKLEEKFKKLVEDIDYRELLFNNIKKYDFRSNKNKVISKILELL</sequence>
<dbReference type="InterPro" id="IPR025877">
    <property type="entry name" value="MobA-like_NTP_Trfase"/>
</dbReference>
<accession>U2FCP0</accession>
<name>U2FCP0_9BACT</name>
<proteinExistence type="predicted"/>
<evidence type="ECO:0000313" key="3">
    <source>
        <dbReference type="Proteomes" id="UP000016620"/>
    </source>
</evidence>
<comment type="caution">
    <text evidence="2">The sequence shown here is derived from an EMBL/GenBank/DDBJ whole genome shotgun (WGS) entry which is preliminary data.</text>
</comment>
<dbReference type="Gene3D" id="3.40.50.11190">
    <property type="match status" value="1"/>
</dbReference>
<dbReference type="PATRIC" id="fig|1242968.3.peg.1528"/>
<dbReference type="AlphaFoldDB" id="U2FCP0"/>
<dbReference type="SUPFAM" id="SSF53448">
    <property type="entry name" value="Nucleotide-diphospho-sugar transferases"/>
    <property type="match status" value="1"/>
</dbReference>
<reference evidence="2 3" key="1">
    <citation type="journal article" date="2013" name="BMC Genomics">
        <title>Comparative genomics of Campylobacter concisus isolates reveals genetic diversity and provides insights into disease association.</title>
        <authorList>
            <person name="Deshpande N.P."/>
            <person name="Kaakoush N.O."/>
            <person name="Wilkins M.R."/>
            <person name="Mitchell H.M."/>
        </authorList>
    </citation>
    <scope>NUCLEOTIDE SEQUENCE [LARGE SCALE GENOMIC DNA]</scope>
    <source>
        <strain evidence="2 3">UNSWCS</strain>
    </source>
</reference>
<evidence type="ECO:0000259" key="1">
    <source>
        <dbReference type="Pfam" id="PF12804"/>
    </source>
</evidence>
<dbReference type="Pfam" id="PF12804">
    <property type="entry name" value="NTP_transf_3"/>
    <property type="match status" value="1"/>
</dbReference>
<dbReference type="Gene3D" id="3.40.50.2000">
    <property type="entry name" value="Glycogen Phosphorylase B"/>
    <property type="match status" value="1"/>
</dbReference>
<organism evidence="2 3">
    <name type="scientific">Campylobacter concisus UNSWCS</name>
    <dbReference type="NCBI Taxonomy" id="1242968"/>
    <lineage>
        <taxon>Bacteria</taxon>
        <taxon>Pseudomonadati</taxon>
        <taxon>Campylobacterota</taxon>
        <taxon>Epsilonproteobacteria</taxon>
        <taxon>Campylobacterales</taxon>
        <taxon>Campylobacteraceae</taxon>
        <taxon>Campylobacter</taxon>
    </lineage>
</organism>
<dbReference type="Gene3D" id="3.90.550.10">
    <property type="entry name" value="Spore Coat Polysaccharide Biosynthesis Protein SpsA, Chain A"/>
    <property type="match status" value="1"/>
</dbReference>
<dbReference type="Proteomes" id="UP000016620">
    <property type="component" value="Unassembled WGS sequence"/>
</dbReference>
<evidence type="ECO:0000313" key="2">
    <source>
        <dbReference type="EMBL" id="ERJ27835.1"/>
    </source>
</evidence>
<protein>
    <recommendedName>
        <fullName evidence="1">MobA-like NTP transferase domain-containing protein</fullName>
    </recommendedName>
</protein>
<dbReference type="EMBL" id="ANNG01000031">
    <property type="protein sequence ID" value="ERJ27835.1"/>
    <property type="molecule type" value="Genomic_DNA"/>
</dbReference>